<proteinExistence type="predicted"/>
<dbReference type="InterPro" id="IPR001789">
    <property type="entry name" value="Sig_transdc_resp-reg_receiver"/>
</dbReference>
<evidence type="ECO:0000259" key="2">
    <source>
        <dbReference type="PROSITE" id="PS50110"/>
    </source>
</evidence>
<sequence>MKKILILDKDNVTLRALLQALQRYSDLEVIVANERSDINRGLQQLAIDLVITDIDGTESCCFELIESINRYFPELPVDVLSAPLSPDLEARLAELRIARRFTKPLKADEAAKRIHQQLTNGAVGQLKGLSLTSVLQLMNVEHKNCVLTVETDTEHGELFIREGEIVAAKTATLRGKDAAYTIIAWDSVRIGFQDKPFNVAQEISESFMSLLMEALRLKDEMQLPLAKPQDTSGDEGHSLVQSGATTLLEQQIDSVLEPLPGVVEYCLYDQDSNLRLFKSRRQQPVKNLHPGHLQTKTDDIARLLQAGNFQYMVTNEGHGVRHVFFTFEDVPITVGLRREQSVKKFLQQFKSKFDPPARF</sequence>
<dbReference type="Proteomes" id="UP000005695">
    <property type="component" value="Unassembled WGS sequence"/>
</dbReference>
<dbReference type="SUPFAM" id="SSF52172">
    <property type="entry name" value="CheY-like"/>
    <property type="match status" value="1"/>
</dbReference>
<dbReference type="PANTHER" id="PTHR36304:SF4">
    <property type="entry name" value="DUF4388 DOMAIN-CONTAINING PROTEIN"/>
    <property type="match status" value="1"/>
</dbReference>
<dbReference type="Pfam" id="PF14332">
    <property type="entry name" value="DUF4388"/>
    <property type="match status" value="1"/>
</dbReference>
<feature type="modified residue" description="4-aspartylphosphate" evidence="1">
    <location>
        <position position="53"/>
    </location>
</feature>
<accession>Q1JZ25</accession>
<dbReference type="RefSeq" id="WP_006000785.1">
    <property type="nucleotide sequence ID" value="NZ_AAEW02000010.1"/>
</dbReference>
<gene>
    <name evidence="3" type="ORF">Dace_1331</name>
</gene>
<dbReference type="OrthoDB" id="5504293at2"/>
<dbReference type="InterPro" id="IPR011006">
    <property type="entry name" value="CheY-like_superfamily"/>
</dbReference>
<organism evidence="3 4">
    <name type="scientific">Desulfuromonas acetoxidans (strain DSM 684 / 11070)</name>
    <dbReference type="NCBI Taxonomy" id="281689"/>
    <lineage>
        <taxon>Bacteria</taxon>
        <taxon>Pseudomonadati</taxon>
        <taxon>Thermodesulfobacteriota</taxon>
        <taxon>Desulfuromonadia</taxon>
        <taxon>Desulfuromonadales</taxon>
        <taxon>Desulfuromonadaceae</taxon>
        <taxon>Desulfuromonas</taxon>
    </lineage>
</organism>
<reference evidence="3" key="1">
    <citation type="submission" date="2006-05" db="EMBL/GenBank/DDBJ databases">
        <title>Annotation of the draft genome assembly of Desulfuromonas acetoxidans DSM 684.</title>
        <authorList>
            <consortium name="US DOE Joint Genome Institute (JGI-ORNL)"/>
            <person name="Larimer F."/>
            <person name="Land M."/>
            <person name="Hauser L."/>
        </authorList>
    </citation>
    <scope>NUCLEOTIDE SEQUENCE [LARGE SCALE GENOMIC DNA]</scope>
    <source>
        <strain evidence="3">DSM 684</strain>
    </source>
</reference>
<dbReference type="CDD" id="cd00156">
    <property type="entry name" value="REC"/>
    <property type="match status" value="1"/>
</dbReference>
<dbReference type="PROSITE" id="PS50110">
    <property type="entry name" value="RESPONSE_REGULATORY"/>
    <property type="match status" value="1"/>
</dbReference>
<dbReference type="Gene3D" id="3.40.50.2300">
    <property type="match status" value="1"/>
</dbReference>
<name>Q1JZ25_DESA6</name>
<protein>
    <submittedName>
        <fullName evidence="3">Response regulator receiver protein</fullName>
    </submittedName>
</protein>
<comment type="caution">
    <text evidence="3">The sequence shown here is derived from an EMBL/GenBank/DDBJ whole genome shotgun (WGS) entry which is preliminary data.</text>
</comment>
<evidence type="ECO:0000313" key="3">
    <source>
        <dbReference type="EMBL" id="EAT15469.1"/>
    </source>
</evidence>
<evidence type="ECO:0000256" key="1">
    <source>
        <dbReference type="PROSITE-ProRule" id="PRU00169"/>
    </source>
</evidence>
<dbReference type="InterPro" id="IPR025497">
    <property type="entry name" value="PatA-like_N"/>
</dbReference>
<dbReference type="AlphaFoldDB" id="Q1JZ25"/>
<dbReference type="EMBL" id="AAEW02000010">
    <property type="protein sequence ID" value="EAT15469.1"/>
    <property type="molecule type" value="Genomic_DNA"/>
</dbReference>
<dbReference type="Pfam" id="PF00072">
    <property type="entry name" value="Response_reg"/>
    <property type="match status" value="1"/>
</dbReference>
<feature type="domain" description="Response regulatory" evidence="2">
    <location>
        <begin position="3"/>
        <end position="118"/>
    </location>
</feature>
<evidence type="ECO:0000313" key="4">
    <source>
        <dbReference type="Proteomes" id="UP000005695"/>
    </source>
</evidence>
<keyword evidence="1" id="KW-0597">Phosphoprotein</keyword>
<dbReference type="PANTHER" id="PTHR36304">
    <property type="entry name" value="DOMAIN GTPASE-ACTIVATING PROTEIN, PUTATIVE-RELATED-RELATED"/>
    <property type="match status" value="1"/>
</dbReference>
<reference evidence="3" key="2">
    <citation type="submission" date="2006-05" db="EMBL/GenBank/DDBJ databases">
        <title>Sequencing of the draft genome and assembly of Desulfuromonas acetoxidans DSM 684.</title>
        <authorList>
            <consortium name="US DOE Joint Genome Institute (JGI-PGF)"/>
            <person name="Copeland A."/>
            <person name="Lucas S."/>
            <person name="Lapidus A."/>
            <person name="Barry K."/>
            <person name="Detter J.C."/>
            <person name="Glavina del Rio T."/>
            <person name="Hammon N."/>
            <person name="Israni S."/>
            <person name="Dalin E."/>
            <person name="Tice H."/>
            <person name="Bruce D."/>
            <person name="Pitluck S."/>
            <person name="Richardson P."/>
        </authorList>
    </citation>
    <scope>NUCLEOTIDE SEQUENCE [LARGE SCALE GENOMIC DNA]</scope>
    <source>
        <strain evidence="3">DSM 684</strain>
    </source>
</reference>
<keyword evidence="4" id="KW-1185">Reference proteome</keyword>
<dbReference type="GO" id="GO:0000160">
    <property type="term" value="P:phosphorelay signal transduction system"/>
    <property type="evidence" value="ECO:0007669"/>
    <property type="project" value="InterPro"/>
</dbReference>